<dbReference type="SUPFAM" id="SSF56112">
    <property type="entry name" value="Protein kinase-like (PK-like)"/>
    <property type="match status" value="1"/>
</dbReference>
<dbReference type="Pfam" id="PF03881">
    <property type="entry name" value="Fructosamin_kin"/>
    <property type="match status" value="1"/>
</dbReference>
<dbReference type="EMBL" id="ABCS01000149">
    <property type="protein sequence ID" value="EDM74100.1"/>
    <property type="molecule type" value="Genomic_DNA"/>
</dbReference>
<dbReference type="PANTHER" id="PTHR12149">
    <property type="entry name" value="FRUCTOSAMINE 3 KINASE-RELATED PROTEIN"/>
    <property type="match status" value="1"/>
</dbReference>
<gene>
    <name evidence="3" type="ORF">PPSIR1_16210</name>
</gene>
<dbReference type="RefSeq" id="WP_006976748.1">
    <property type="nucleotide sequence ID" value="NZ_ABCS01000149.1"/>
</dbReference>
<protein>
    <submittedName>
        <fullName evidence="3">Phosphotransferase enzyme family, putative</fullName>
    </submittedName>
</protein>
<dbReference type="Proteomes" id="UP000005801">
    <property type="component" value="Unassembled WGS sequence"/>
</dbReference>
<comment type="caution">
    <text evidence="3">The sequence shown here is derived from an EMBL/GenBank/DDBJ whole genome shotgun (WGS) entry which is preliminary data.</text>
</comment>
<name>A6GJ62_9BACT</name>
<dbReference type="PIRSF" id="PIRSF006221">
    <property type="entry name" value="Ketosamine-3-kinase"/>
    <property type="match status" value="1"/>
</dbReference>
<dbReference type="Gene3D" id="3.30.200.20">
    <property type="entry name" value="Phosphorylase Kinase, domain 1"/>
    <property type="match status" value="1"/>
</dbReference>
<proteinExistence type="inferred from homology"/>
<dbReference type="GO" id="GO:0016301">
    <property type="term" value="F:kinase activity"/>
    <property type="evidence" value="ECO:0007669"/>
    <property type="project" value="UniProtKB-UniRule"/>
</dbReference>
<reference evidence="3 4" key="1">
    <citation type="submission" date="2007-06" db="EMBL/GenBank/DDBJ databases">
        <authorList>
            <person name="Shimkets L."/>
            <person name="Ferriera S."/>
            <person name="Johnson J."/>
            <person name="Kravitz S."/>
            <person name="Beeson K."/>
            <person name="Sutton G."/>
            <person name="Rogers Y.-H."/>
            <person name="Friedman R."/>
            <person name="Frazier M."/>
            <person name="Venter J.C."/>
        </authorList>
    </citation>
    <scope>NUCLEOTIDE SEQUENCE [LARGE SCALE GENOMIC DNA]</scope>
    <source>
        <strain evidence="3 4">SIR-1</strain>
    </source>
</reference>
<comment type="similarity">
    <text evidence="1 2">Belongs to the fructosamine kinase family.</text>
</comment>
<keyword evidence="2 3" id="KW-0808">Transferase</keyword>
<dbReference type="PANTHER" id="PTHR12149:SF8">
    <property type="entry name" value="PROTEIN-RIBULOSAMINE 3-KINASE"/>
    <property type="match status" value="1"/>
</dbReference>
<dbReference type="STRING" id="391625.PPSIR1_16210"/>
<dbReference type="OrthoDB" id="5291879at2"/>
<evidence type="ECO:0000313" key="4">
    <source>
        <dbReference type="Proteomes" id="UP000005801"/>
    </source>
</evidence>
<evidence type="ECO:0000256" key="1">
    <source>
        <dbReference type="ARBA" id="ARBA00009460"/>
    </source>
</evidence>
<accession>A6GJ62</accession>
<dbReference type="AlphaFoldDB" id="A6GJ62"/>
<dbReference type="eggNOG" id="COG3001">
    <property type="taxonomic scope" value="Bacteria"/>
</dbReference>
<dbReference type="InterPro" id="IPR011009">
    <property type="entry name" value="Kinase-like_dom_sf"/>
</dbReference>
<evidence type="ECO:0000256" key="2">
    <source>
        <dbReference type="PIRNR" id="PIRNR006221"/>
    </source>
</evidence>
<keyword evidence="2" id="KW-0418">Kinase</keyword>
<sequence>MIRELWARVEATLGSPVRTRTMVGGGSINEARALRLEDGRRAFLKFKLRAPEGMFADEAHGLRWLAEGVAAGQAAEGVGLVIPEVLAVDRSGEFLLLEDLSPDLGEDSSEVVLSQIEHDEQLGWGLAALHRSAPAGAGPGLERDNYLATLRQTNAAAGSWPEFYAARRLEPMFRVVVDAGLASEALRARFDAVLARLPELCGPSEPLARLHGDLWAGNAMTDALGRPALVDPAVYVGHREVDLAMMQLFGGFSPRVFDAYAEAWPLAPGAEARVNLYQLYPILVHVALLGASYLGQLEAALARLG</sequence>
<dbReference type="InterPro" id="IPR016477">
    <property type="entry name" value="Fructo-/Ketosamine-3-kinase"/>
</dbReference>
<dbReference type="Gene3D" id="3.90.1200.10">
    <property type="match status" value="1"/>
</dbReference>
<organism evidence="3 4">
    <name type="scientific">Plesiocystis pacifica SIR-1</name>
    <dbReference type="NCBI Taxonomy" id="391625"/>
    <lineage>
        <taxon>Bacteria</taxon>
        <taxon>Pseudomonadati</taxon>
        <taxon>Myxococcota</taxon>
        <taxon>Polyangia</taxon>
        <taxon>Nannocystales</taxon>
        <taxon>Nannocystaceae</taxon>
        <taxon>Plesiocystis</taxon>
    </lineage>
</organism>
<keyword evidence="4" id="KW-1185">Reference proteome</keyword>
<evidence type="ECO:0000313" key="3">
    <source>
        <dbReference type="EMBL" id="EDM74100.1"/>
    </source>
</evidence>